<evidence type="ECO:0000313" key="2">
    <source>
        <dbReference type="EMBL" id="GHA71919.1"/>
    </source>
</evidence>
<evidence type="ECO:0000313" key="3">
    <source>
        <dbReference type="Proteomes" id="UP000644020"/>
    </source>
</evidence>
<name>A0A918SV43_9ACTN</name>
<proteinExistence type="predicted"/>
<sequence length="165" mass="17437">MEQSTGPSIQPLHGASADPGFIPGITASPVPEGVTEHPDDAGGETAGAPADERADAAGDASGAEDAADGDGPVFEAADRRGRITADAEGVRLRYDEEECEFRWDEIGAVESAAKRFGKRLSVIVHTPDRRWYPIELDAPDRAGLAAWEAELDAVLDAYFDETAEA</sequence>
<reference evidence="2" key="1">
    <citation type="journal article" date="2014" name="Int. J. Syst. Evol. Microbiol.">
        <title>Complete genome sequence of Corynebacterium casei LMG S-19264T (=DSM 44701T), isolated from a smear-ripened cheese.</title>
        <authorList>
            <consortium name="US DOE Joint Genome Institute (JGI-PGF)"/>
            <person name="Walter F."/>
            <person name="Albersmeier A."/>
            <person name="Kalinowski J."/>
            <person name="Ruckert C."/>
        </authorList>
    </citation>
    <scope>NUCLEOTIDE SEQUENCE</scope>
    <source>
        <strain evidence="2">JCM 4518</strain>
    </source>
</reference>
<feature type="region of interest" description="Disordered" evidence="1">
    <location>
        <begin position="1"/>
        <end position="80"/>
    </location>
</feature>
<accession>A0A918SV43</accession>
<comment type="caution">
    <text evidence="2">The sequence shown here is derived from an EMBL/GenBank/DDBJ whole genome shotgun (WGS) entry which is preliminary data.</text>
</comment>
<dbReference type="EMBL" id="BMUL01000003">
    <property type="protein sequence ID" value="GHA71919.1"/>
    <property type="molecule type" value="Genomic_DNA"/>
</dbReference>
<keyword evidence="3" id="KW-1185">Reference proteome</keyword>
<dbReference type="AlphaFoldDB" id="A0A918SV43"/>
<gene>
    <name evidence="2" type="ORF">GCM10010305_12660</name>
</gene>
<evidence type="ECO:0000256" key="1">
    <source>
        <dbReference type="SAM" id="MobiDB-lite"/>
    </source>
</evidence>
<dbReference type="Proteomes" id="UP000644020">
    <property type="component" value="Unassembled WGS sequence"/>
</dbReference>
<organism evidence="2 3">
    <name type="scientific">Streptomyces termitum</name>
    <dbReference type="NCBI Taxonomy" id="67368"/>
    <lineage>
        <taxon>Bacteria</taxon>
        <taxon>Bacillati</taxon>
        <taxon>Actinomycetota</taxon>
        <taxon>Actinomycetes</taxon>
        <taxon>Kitasatosporales</taxon>
        <taxon>Streptomycetaceae</taxon>
        <taxon>Streptomyces</taxon>
    </lineage>
</organism>
<dbReference type="RefSeq" id="WP_189975556.1">
    <property type="nucleotide sequence ID" value="NZ_BMUL01000003.1"/>
</dbReference>
<protein>
    <submittedName>
        <fullName evidence="2">Uncharacterized protein</fullName>
    </submittedName>
</protein>
<reference evidence="2" key="2">
    <citation type="submission" date="2020-09" db="EMBL/GenBank/DDBJ databases">
        <authorList>
            <person name="Sun Q."/>
            <person name="Ohkuma M."/>
        </authorList>
    </citation>
    <scope>NUCLEOTIDE SEQUENCE</scope>
    <source>
        <strain evidence="2">JCM 4518</strain>
    </source>
</reference>